<keyword evidence="3" id="KW-1185">Reference proteome</keyword>
<evidence type="ECO:0000256" key="1">
    <source>
        <dbReference type="SAM" id="MobiDB-lite"/>
    </source>
</evidence>
<reference evidence="2 3" key="1">
    <citation type="submission" date="2015-01" db="EMBL/GenBank/DDBJ databases">
        <title>Genome Assembly of Bacillus badius MTCC 1458.</title>
        <authorList>
            <person name="Verma A."/>
            <person name="Khatri I."/>
            <person name="Mual P."/>
            <person name="Subramanian S."/>
            <person name="Krishnamurthi S."/>
        </authorList>
    </citation>
    <scope>NUCLEOTIDE SEQUENCE [LARGE SCALE GENOMIC DNA]</scope>
    <source>
        <strain evidence="2 3">MTCC 1458</strain>
    </source>
</reference>
<name>A0ABR5APG6_BACBA</name>
<feature type="region of interest" description="Disordered" evidence="1">
    <location>
        <begin position="13"/>
        <end position="32"/>
    </location>
</feature>
<dbReference type="Proteomes" id="UP000031982">
    <property type="component" value="Unassembled WGS sequence"/>
</dbReference>
<evidence type="ECO:0000313" key="2">
    <source>
        <dbReference type="EMBL" id="KIL73715.1"/>
    </source>
</evidence>
<proteinExistence type="predicted"/>
<comment type="caution">
    <text evidence="2">The sequence shown here is derived from an EMBL/GenBank/DDBJ whole genome shotgun (WGS) entry which is preliminary data.</text>
</comment>
<protein>
    <recommendedName>
        <fullName evidence="4">Phage protein</fullName>
    </recommendedName>
</protein>
<sequence>MSELTRKQYMEQWLDLSSKTNPKPPPEEIERRKKEYLAKRKRAEFEQWAMKQMKEADKGRMTSEII</sequence>
<dbReference type="EMBL" id="JXLP01000028">
    <property type="protein sequence ID" value="KIL73715.1"/>
    <property type="molecule type" value="Genomic_DNA"/>
</dbReference>
<accession>A0ABR5APG6</accession>
<evidence type="ECO:0000313" key="3">
    <source>
        <dbReference type="Proteomes" id="UP000031982"/>
    </source>
</evidence>
<organism evidence="2 3">
    <name type="scientific">Bacillus badius</name>
    <dbReference type="NCBI Taxonomy" id="1455"/>
    <lineage>
        <taxon>Bacteria</taxon>
        <taxon>Bacillati</taxon>
        <taxon>Bacillota</taxon>
        <taxon>Bacilli</taxon>
        <taxon>Bacillales</taxon>
        <taxon>Bacillaceae</taxon>
        <taxon>Pseudobacillus</taxon>
    </lineage>
</organism>
<gene>
    <name evidence="2" type="ORF">SD77_2992</name>
</gene>
<dbReference type="RefSeq" id="WP_041114561.1">
    <property type="nucleotide sequence ID" value="NZ_JARTHD010000005.1"/>
</dbReference>
<evidence type="ECO:0008006" key="4">
    <source>
        <dbReference type="Google" id="ProtNLM"/>
    </source>
</evidence>